<name>A0AAD1C591_METFU</name>
<sequence>MDRGLQPIPGPFASYWRNAVHRLVHILTFRRELWPRSRVPTAVIQLR</sequence>
<proteinExistence type="predicted"/>
<accession>A0AAD1C591</accession>
<dbReference type="EMBL" id="AP014862">
    <property type="protein sequence ID" value="BAU76836.1"/>
    <property type="molecule type" value="Genomic_DNA"/>
</dbReference>
<organism evidence="1 2">
    <name type="scientific">Metapseudomonas furukawaii</name>
    <name type="common">Pseudomonas furukawaii</name>
    <dbReference type="NCBI Taxonomy" id="1149133"/>
    <lineage>
        <taxon>Bacteria</taxon>
        <taxon>Pseudomonadati</taxon>
        <taxon>Pseudomonadota</taxon>
        <taxon>Gammaproteobacteria</taxon>
        <taxon>Pseudomonadales</taxon>
        <taxon>Pseudomonadaceae</taxon>
        <taxon>Metapseudomonas</taxon>
    </lineage>
</organism>
<gene>
    <name evidence="1" type="ORF">KF707C_51480</name>
</gene>
<dbReference type="AlphaFoldDB" id="A0AAD1C591"/>
<reference evidence="1 2" key="2">
    <citation type="journal article" date="2017" name="Int. J. Syst. Evol. Microbiol.">
        <title>Pseudomonas furukawaii sp. nov., a polychlorinated biphenyl-degrading bacterium isolated from biphenyl-contaminated soil in Japan.</title>
        <authorList>
            <person name="Kimura N."/>
            <person name="Watanabe T."/>
            <person name="Suenaga H."/>
            <person name="Fujihara H."/>
            <person name="Futagami T."/>
            <person name="Goto M."/>
            <person name="Hanada S."/>
            <person name="Hirose J."/>
        </authorList>
    </citation>
    <scope>NUCLEOTIDE SEQUENCE [LARGE SCALE GENOMIC DNA]</scope>
    <source>
        <strain evidence="2">DSM 10086 / NBRC 110670 / KF707</strain>
    </source>
</reference>
<evidence type="ECO:0000313" key="2">
    <source>
        <dbReference type="Proteomes" id="UP000218554"/>
    </source>
</evidence>
<protein>
    <submittedName>
        <fullName evidence="1">Uncharacterized protein</fullName>
    </submittedName>
</protein>
<evidence type="ECO:0000313" key="1">
    <source>
        <dbReference type="EMBL" id="BAU76836.1"/>
    </source>
</evidence>
<dbReference type="KEGG" id="pfuw:KF707C_51480"/>
<keyword evidence="2" id="KW-1185">Reference proteome</keyword>
<reference evidence="2" key="1">
    <citation type="submission" date="2015-05" db="EMBL/GenBank/DDBJ databases">
        <title>Draft genome sequencing of a biphenyl-degrading bacterium, Pseudomonas balearica KF707 (=NBRC110670).</title>
        <authorList>
            <person name="Kimura N."/>
            <person name="Hirose J."/>
            <person name="Watanabe T."/>
            <person name="Suenaga H."/>
            <person name="Fujihara H."/>
            <person name="Noguchi M."/>
            <person name="Hashimoto M."/>
            <person name="Shimodaira J."/>
            <person name="Tsuchikane K."/>
            <person name="Hosoyama A."/>
            <person name="Yamazoe A."/>
            <person name="Fujita N."/>
            <person name="Furukawa K."/>
        </authorList>
    </citation>
    <scope>NUCLEOTIDE SEQUENCE [LARGE SCALE GENOMIC DNA]</scope>
    <source>
        <strain evidence="2">DSM 10086 / NBRC 110670 / KF707</strain>
    </source>
</reference>
<dbReference type="Proteomes" id="UP000218554">
    <property type="component" value="Chromosome"/>
</dbReference>